<accession>A0A2Z3JGU3</accession>
<organism evidence="7 8">
    <name type="scientific">Deinococcus irradiatisoli</name>
    <dbReference type="NCBI Taxonomy" id="2202254"/>
    <lineage>
        <taxon>Bacteria</taxon>
        <taxon>Thermotogati</taxon>
        <taxon>Deinococcota</taxon>
        <taxon>Deinococci</taxon>
        <taxon>Deinococcales</taxon>
        <taxon>Deinococcaceae</taxon>
        <taxon>Deinococcus</taxon>
    </lineage>
</organism>
<dbReference type="KEGG" id="dez:DKM44_00455"/>
<dbReference type="Pfam" id="PF02527">
    <property type="entry name" value="GidB"/>
    <property type="match status" value="1"/>
</dbReference>
<dbReference type="HAMAP" id="MF_00074">
    <property type="entry name" value="16SrRNA_methyltr_G"/>
    <property type="match status" value="1"/>
</dbReference>
<dbReference type="FunFam" id="3.40.50.150:FF:000041">
    <property type="entry name" value="Ribosomal RNA small subunit methyltransferase G"/>
    <property type="match status" value="1"/>
</dbReference>
<dbReference type="InterPro" id="IPR003682">
    <property type="entry name" value="rRNA_ssu_MeTfrase_G"/>
</dbReference>
<evidence type="ECO:0000256" key="4">
    <source>
        <dbReference type="ARBA" id="ARBA00022679"/>
    </source>
</evidence>
<proteinExistence type="inferred from homology"/>
<comment type="function">
    <text evidence="6">Specifically methylates the N7 position of a guanine in 16S rRNA.</text>
</comment>
<dbReference type="EMBL" id="CP029494">
    <property type="protein sequence ID" value="AWN24383.1"/>
    <property type="molecule type" value="Genomic_DNA"/>
</dbReference>
<feature type="binding site" evidence="6">
    <location>
        <position position="79"/>
    </location>
    <ligand>
        <name>S-adenosyl-L-methionine</name>
        <dbReference type="ChEBI" id="CHEBI:59789"/>
    </ligand>
</feature>
<keyword evidence="5 6" id="KW-0949">S-adenosyl-L-methionine</keyword>
<dbReference type="PANTHER" id="PTHR31760:SF0">
    <property type="entry name" value="S-ADENOSYL-L-METHIONINE-DEPENDENT METHYLTRANSFERASES SUPERFAMILY PROTEIN"/>
    <property type="match status" value="1"/>
</dbReference>
<evidence type="ECO:0000256" key="3">
    <source>
        <dbReference type="ARBA" id="ARBA00022603"/>
    </source>
</evidence>
<protein>
    <recommendedName>
        <fullName evidence="6">Ribosomal RNA small subunit methyltransferase G</fullName>
        <ecNumber evidence="6">2.1.1.-</ecNumber>
    </recommendedName>
    <alternativeName>
        <fullName evidence="6">16S rRNA 7-methylguanosine methyltransferase</fullName>
        <shortName evidence="6">16S rRNA m7G methyltransferase</shortName>
    </alternativeName>
</protein>
<dbReference type="EC" id="2.1.1.-" evidence="6"/>
<dbReference type="AlphaFoldDB" id="A0A2Z3JGU3"/>
<dbReference type="PANTHER" id="PTHR31760">
    <property type="entry name" value="S-ADENOSYL-L-METHIONINE-DEPENDENT METHYLTRANSFERASES SUPERFAMILY PROTEIN"/>
    <property type="match status" value="1"/>
</dbReference>
<evidence type="ECO:0000256" key="1">
    <source>
        <dbReference type="ARBA" id="ARBA00022490"/>
    </source>
</evidence>
<dbReference type="SUPFAM" id="SSF53335">
    <property type="entry name" value="S-adenosyl-L-methionine-dependent methyltransferases"/>
    <property type="match status" value="1"/>
</dbReference>
<dbReference type="GO" id="GO:0070043">
    <property type="term" value="F:rRNA (guanine-N7-)-methyltransferase activity"/>
    <property type="evidence" value="ECO:0007669"/>
    <property type="project" value="UniProtKB-UniRule"/>
</dbReference>
<feature type="binding site" evidence="6">
    <location>
        <position position="149"/>
    </location>
    <ligand>
        <name>S-adenosyl-L-methionine</name>
        <dbReference type="ChEBI" id="CHEBI:59789"/>
    </ligand>
</feature>
<feature type="binding site" evidence="6">
    <location>
        <begin position="130"/>
        <end position="131"/>
    </location>
    <ligand>
        <name>S-adenosyl-L-methionine</name>
        <dbReference type="ChEBI" id="CHEBI:59789"/>
    </ligand>
</feature>
<dbReference type="GO" id="GO:0005829">
    <property type="term" value="C:cytosol"/>
    <property type="evidence" value="ECO:0007669"/>
    <property type="project" value="TreeGrafter"/>
</dbReference>
<dbReference type="Gene3D" id="3.40.50.150">
    <property type="entry name" value="Vaccinia Virus protein VP39"/>
    <property type="match status" value="1"/>
</dbReference>
<dbReference type="InterPro" id="IPR029063">
    <property type="entry name" value="SAM-dependent_MTases_sf"/>
</dbReference>
<dbReference type="RefSeq" id="WP_109828107.1">
    <property type="nucleotide sequence ID" value="NZ_CP029494.1"/>
</dbReference>
<evidence type="ECO:0000313" key="8">
    <source>
        <dbReference type="Proteomes" id="UP000245368"/>
    </source>
</evidence>
<evidence type="ECO:0000256" key="2">
    <source>
        <dbReference type="ARBA" id="ARBA00022552"/>
    </source>
</evidence>
<dbReference type="NCBIfam" id="TIGR00138">
    <property type="entry name" value="rsmG_gidB"/>
    <property type="match status" value="1"/>
</dbReference>
<comment type="similarity">
    <text evidence="6">Belongs to the methyltransferase superfamily. RNA methyltransferase RsmG family.</text>
</comment>
<keyword evidence="2 6" id="KW-0698">rRNA processing</keyword>
<sequence length="260" mass="27985">MTPEGEALLLEAGRELGLDLSSALPRFAQLQRALLAGNAQLNLTALTSERDIILKHFIDSLTCGVDGWLPAGAQIVDLGTGAGFPTLPLAITRPDVRFLAVDATRKKIEYVGRTAAELQLHNVQVLAGRAETLGRSPEHRERYGRVVTRAVAALPILAELGLPLLEIGGLLIAQKGPLAGEELEAGASAAEVLGGEVFHVKHFELPVLQDARSLVVLRKVRATPPQYPRREGVPNKQPLFWSRAMQQVDAGGKPMKTANR</sequence>
<feature type="binding site" evidence="6">
    <location>
        <begin position="102"/>
        <end position="104"/>
    </location>
    <ligand>
        <name>S-adenosyl-L-methionine</name>
        <dbReference type="ChEBI" id="CHEBI:59789"/>
    </ligand>
</feature>
<feature type="binding site" evidence="6">
    <location>
        <position position="84"/>
    </location>
    <ligand>
        <name>S-adenosyl-L-methionine</name>
        <dbReference type="ChEBI" id="CHEBI:59789"/>
    </ligand>
</feature>
<comment type="subcellular location">
    <subcellularLocation>
        <location evidence="6">Cytoplasm</location>
    </subcellularLocation>
</comment>
<keyword evidence="1 6" id="KW-0963">Cytoplasm</keyword>
<keyword evidence="3 6" id="KW-0489">Methyltransferase</keyword>
<evidence type="ECO:0000256" key="5">
    <source>
        <dbReference type="ARBA" id="ARBA00022691"/>
    </source>
</evidence>
<evidence type="ECO:0000256" key="6">
    <source>
        <dbReference type="HAMAP-Rule" id="MF_00074"/>
    </source>
</evidence>
<keyword evidence="8" id="KW-1185">Reference proteome</keyword>
<name>A0A2Z3JGU3_9DEIO</name>
<dbReference type="OrthoDB" id="9808773at2"/>
<dbReference type="Proteomes" id="UP000245368">
    <property type="component" value="Chromosome"/>
</dbReference>
<dbReference type="CDD" id="cd02440">
    <property type="entry name" value="AdoMet_MTases"/>
    <property type="match status" value="1"/>
</dbReference>
<keyword evidence="4 6" id="KW-0808">Transferase</keyword>
<evidence type="ECO:0000313" key="7">
    <source>
        <dbReference type="EMBL" id="AWN24383.1"/>
    </source>
</evidence>
<gene>
    <name evidence="6" type="primary">rsmG</name>
    <name evidence="7" type="ORF">DKM44_00455</name>
</gene>
<reference evidence="7 8" key="1">
    <citation type="submission" date="2018-05" db="EMBL/GenBank/DDBJ databases">
        <title>Complete Genome Sequence of Deinococcus sp. strain 17bor-2.</title>
        <authorList>
            <person name="Srinivasan S."/>
        </authorList>
    </citation>
    <scope>NUCLEOTIDE SEQUENCE [LARGE SCALE GENOMIC DNA]</scope>
    <source>
        <strain evidence="7 8">17bor-2</strain>
    </source>
</reference>